<proteinExistence type="predicted"/>
<evidence type="ECO:0000313" key="1">
    <source>
        <dbReference type="EMBL" id="KAG9470840.1"/>
    </source>
</evidence>
<comment type="caution">
    <text evidence="1">The sequence shown here is derived from an EMBL/GenBank/DDBJ whole genome shotgun (WGS) entry which is preliminary data.</text>
</comment>
<dbReference type="EMBL" id="WNTK01000217">
    <property type="protein sequence ID" value="KAG9470840.1"/>
    <property type="molecule type" value="Genomic_DNA"/>
</dbReference>
<organism evidence="1 2">
    <name type="scientific">Eleutherodactylus coqui</name>
    <name type="common">Puerto Rican coqui</name>
    <dbReference type="NCBI Taxonomy" id="57060"/>
    <lineage>
        <taxon>Eukaryota</taxon>
        <taxon>Metazoa</taxon>
        <taxon>Chordata</taxon>
        <taxon>Craniata</taxon>
        <taxon>Vertebrata</taxon>
        <taxon>Euteleostomi</taxon>
        <taxon>Amphibia</taxon>
        <taxon>Batrachia</taxon>
        <taxon>Anura</taxon>
        <taxon>Neobatrachia</taxon>
        <taxon>Hyloidea</taxon>
        <taxon>Eleutherodactylidae</taxon>
        <taxon>Eleutherodactylinae</taxon>
        <taxon>Eleutherodactylus</taxon>
        <taxon>Eleutherodactylus</taxon>
    </lineage>
</organism>
<protein>
    <submittedName>
        <fullName evidence="1">Uncharacterized protein</fullName>
    </submittedName>
</protein>
<dbReference type="AlphaFoldDB" id="A0A8J6JWJ0"/>
<gene>
    <name evidence="1" type="ORF">GDO78_016612</name>
</gene>
<accession>A0A8J6JWJ0</accession>
<sequence length="157" mass="18244">MASVPRKGQSPMLWRYSQVSSMELDKFLEDVRNGIHPLMNFAVSRPHVLPRTLSQTQEDLQTAKTPTPEPVEVETRKVVQMHCNLERREDKARIHLTLYLKLEDKLHRHLSCDLLPHESSQTLASELVHYGFISEEDCQKMANFLEDALHKHRPPLN</sequence>
<reference evidence="1" key="1">
    <citation type="thesis" date="2020" institute="ProQuest LLC" country="789 East Eisenhower Parkway, Ann Arbor, MI, USA">
        <title>Comparative Genomics and Chromosome Evolution.</title>
        <authorList>
            <person name="Mudd A.B."/>
        </authorList>
    </citation>
    <scope>NUCLEOTIDE SEQUENCE</scope>
    <source>
        <strain evidence="1">HN-11 Male</strain>
        <tissue evidence="1">Kidney and liver</tissue>
    </source>
</reference>
<keyword evidence="2" id="KW-1185">Reference proteome</keyword>
<evidence type="ECO:0000313" key="2">
    <source>
        <dbReference type="Proteomes" id="UP000770717"/>
    </source>
</evidence>
<dbReference type="OrthoDB" id="1034557at2759"/>
<name>A0A8J6JWJ0_ELECQ</name>
<dbReference type="Proteomes" id="UP000770717">
    <property type="component" value="Unassembled WGS sequence"/>
</dbReference>